<feature type="domain" description="BED-type" evidence="10">
    <location>
        <begin position="4"/>
        <end position="54"/>
    </location>
</feature>
<dbReference type="InterPro" id="IPR036236">
    <property type="entry name" value="Znf_C2H2_sf"/>
</dbReference>
<evidence type="ECO:0000256" key="7">
    <source>
        <dbReference type="ARBA" id="ARBA00023242"/>
    </source>
</evidence>
<feature type="region of interest" description="Disordered" evidence="9">
    <location>
        <begin position="78"/>
        <end position="103"/>
    </location>
</feature>
<dbReference type="OrthoDB" id="1607513at2759"/>
<dbReference type="SUPFAM" id="SSF57667">
    <property type="entry name" value="beta-beta-alpha zinc fingers"/>
    <property type="match status" value="1"/>
</dbReference>
<protein>
    <recommendedName>
        <fullName evidence="10">BED-type domain-containing protein</fullName>
    </recommendedName>
</protein>
<keyword evidence="12" id="KW-1185">Reference proteome</keyword>
<dbReference type="PANTHER" id="PTHR46481">
    <property type="entry name" value="ZINC FINGER BED DOMAIN-CONTAINING PROTEIN 4"/>
    <property type="match status" value="1"/>
</dbReference>
<keyword evidence="2" id="KW-0479">Metal-binding</keyword>
<dbReference type="GO" id="GO:0003677">
    <property type="term" value="F:DNA binding"/>
    <property type="evidence" value="ECO:0007669"/>
    <property type="project" value="InterPro"/>
</dbReference>
<dbReference type="SMART" id="SM00614">
    <property type="entry name" value="ZnF_BED"/>
    <property type="match status" value="1"/>
</dbReference>
<dbReference type="InterPro" id="IPR012337">
    <property type="entry name" value="RNaseH-like_sf"/>
</dbReference>
<accession>A0A8K0KQY5</accession>
<dbReference type="SUPFAM" id="SSF140996">
    <property type="entry name" value="Hermes dimerisation domain"/>
    <property type="match status" value="1"/>
</dbReference>
<evidence type="ECO:0000256" key="5">
    <source>
        <dbReference type="ARBA" id="ARBA00023015"/>
    </source>
</evidence>
<evidence type="ECO:0000256" key="9">
    <source>
        <dbReference type="SAM" id="MobiDB-lite"/>
    </source>
</evidence>
<evidence type="ECO:0000256" key="8">
    <source>
        <dbReference type="PROSITE-ProRule" id="PRU00027"/>
    </source>
</evidence>
<dbReference type="EMBL" id="KZ309294">
    <property type="protein sequence ID" value="KAG8238170.1"/>
    <property type="molecule type" value="Genomic_DNA"/>
</dbReference>
<keyword evidence="6" id="KW-0804">Transcription</keyword>
<dbReference type="PROSITE" id="PS50808">
    <property type="entry name" value="ZF_BED"/>
    <property type="match status" value="1"/>
</dbReference>
<evidence type="ECO:0000256" key="3">
    <source>
        <dbReference type="ARBA" id="ARBA00022771"/>
    </source>
</evidence>
<dbReference type="GO" id="GO:0009791">
    <property type="term" value="P:post-embryonic development"/>
    <property type="evidence" value="ECO:0007669"/>
    <property type="project" value="UniProtKB-ARBA"/>
</dbReference>
<comment type="caution">
    <text evidence="11">The sequence shown here is derived from an EMBL/GenBank/DDBJ whole genome shotgun (WGS) entry which is preliminary data.</text>
</comment>
<dbReference type="SUPFAM" id="SSF53098">
    <property type="entry name" value="Ribonuclease H-like"/>
    <property type="match status" value="1"/>
</dbReference>
<reference evidence="11" key="2">
    <citation type="submission" date="2017-10" db="EMBL/GenBank/DDBJ databases">
        <title>Ladona fulva Genome sequencing and assembly.</title>
        <authorList>
            <person name="Murali S."/>
            <person name="Richards S."/>
            <person name="Bandaranaike D."/>
            <person name="Bellair M."/>
            <person name="Blankenburg K."/>
            <person name="Chao H."/>
            <person name="Dinh H."/>
            <person name="Doddapaneni H."/>
            <person name="Dugan-Rocha S."/>
            <person name="Elkadiri S."/>
            <person name="Gnanaolivu R."/>
            <person name="Hernandez B."/>
            <person name="Skinner E."/>
            <person name="Javaid M."/>
            <person name="Lee S."/>
            <person name="Li M."/>
            <person name="Ming W."/>
            <person name="Munidasa M."/>
            <person name="Muniz J."/>
            <person name="Nguyen L."/>
            <person name="Hughes D."/>
            <person name="Osuji N."/>
            <person name="Pu L.-L."/>
            <person name="Puazo M."/>
            <person name="Qu C."/>
            <person name="Quiroz J."/>
            <person name="Raj R."/>
            <person name="Weissenberger G."/>
            <person name="Xin Y."/>
            <person name="Zou X."/>
            <person name="Han Y."/>
            <person name="Worley K."/>
            <person name="Muzny D."/>
            <person name="Gibbs R."/>
        </authorList>
    </citation>
    <scope>NUCLEOTIDE SEQUENCE</scope>
    <source>
        <strain evidence="11">Sampled in the wild</strain>
    </source>
</reference>
<name>A0A8K0KQY5_LADFU</name>
<keyword evidence="4" id="KW-0862">Zinc</keyword>
<evidence type="ECO:0000313" key="11">
    <source>
        <dbReference type="EMBL" id="KAG8238170.1"/>
    </source>
</evidence>
<dbReference type="Proteomes" id="UP000792457">
    <property type="component" value="Unassembled WGS sequence"/>
</dbReference>
<dbReference type="InterPro" id="IPR003656">
    <property type="entry name" value="Znf_BED"/>
</dbReference>
<evidence type="ECO:0000256" key="2">
    <source>
        <dbReference type="ARBA" id="ARBA00022723"/>
    </source>
</evidence>
<dbReference type="GO" id="GO:0005634">
    <property type="term" value="C:nucleus"/>
    <property type="evidence" value="ECO:0007669"/>
    <property type="project" value="UniProtKB-SubCell"/>
</dbReference>
<dbReference type="InterPro" id="IPR052035">
    <property type="entry name" value="ZnF_BED_domain_contain"/>
</dbReference>
<gene>
    <name evidence="11" type="ORF">J437_LFUL017679</name>
</gene>
<dbReference type="AlphaFoldDB" id="A0A8K0KQY5"/>
<proteinExistence type="predicted"/>
<dbReference type="GO" id="GO:0008270">
    <property type="term" value="F:zinc ion binding"/>
    <property type="evidence" value="ECO:0007669"/>
    <property type="project" value="UniProtKB-KW"/>
</dbReference>
<dbReference type="Pfam" id="PF02892">
    <property type="entry name" value="zf-BED"/>
    <property type="match status" value="1"/>
</dbReference>
<evidence type="ECO:0000259" key="10">
    <source>
        <dbReference type="PROSITE" id="PS50808"/>
    </source>
</evidence>
<evidence type="ECO:0000313" key="12">
    <source>
        <dbReference type="Proteomes" id="UP000792457"/>
    </source>
</evidence>
<evidence type="ECO:0000256" key="1">
    <source>
        <dbReference type="ARBA" id="ARBA00004123"/>
    </source>
</evidence>
<organism evidence="11 12">
    <name type="scientific">Ladona fulva</name>
    <name type="common">Scarce chaser dragonfly</name>
    <name type="synonym">Libellula fulva</name>
    <dbReference type="NCBI Taxonomy" id="123851"/>
    <lineage>
        <taxon>Eukaryota</taxon>
        <taxon>Metazoa</taxon>
        <taxon>Ecdysozoa</taxon>
        <taxon>Arthropoda</taxon>
        <taxon>Hexapoda</taxon>
        <taxon>Insecta</taxon>
        <taxon>Pterygota</taxon>
        <taxon>Palaeoptera</taxon>
        <taxon>Odonata</taxon>
        <taxon>Epiprocta</taxon>
        <taxon>Anisoptera</taxon>
        <taxon>Libelluloidea</taxon>
        <taxon>Libellulidae</taxon>
        <taxon>Ladona</taxon>
    </lineage>
</organism>
<keyword evidence="5" id="KW-0805">Transcription regulation</keyword>
<dbReference type="PANTHER" id="PTHR46481:SF10">
    <property type="entry name" value="ZINC FINGER BED DOMAIN-CONTAINING PROTEIN 39"/>
    <property type="match status" value="1"/>
</dbReference>
<sequence length="509" mass="57234">MLRRNKSRVWNYFSKKDKKVAVCDLCHHETNTHGTTSNLMDHIKHRHPTVPLMESVDKDQESVIQLWSTIQKGFVDNPQLPSTSFQERGRKGDSSKSQGAKKSSQLTILGTMKVQELSGAKIKSLNASLVNMIAKDFIPLSVVGNDGFQKFIKELEPRIPLRNCSLYGSGKAFSVILATRKVDNRHTGEEICRVLKGSEISSDWAVRNKIVAVVTGNAANMEVAVRRMGVLHLCCVAHTLNLLVQESLSSPLLLEFEDLRRACRLIVGHFKSSTLVTAKLVKSQEELNRPLLKLKQEVATRWNSTLIMLRHMLETLTCLPRSPPALKNRQWGILEDCIPLLIPLEELTTELSGDKYVTSSVIIPLIMGAQHLVMNSKHTTTVGKRLKEVLLENFSKRLSPYEKQVIPSSATILDPQRKKIAFGLEENASEAYNRIQDEADALHLRENVGVSMSEEEIPTSTSKESSLWSFFENKTADKGTVCSSSFSQEDLRLYIQMPLCNREQDPLNF</sequence>
<reference evidence="11" key="1">
    <citation type="submission" date="2013-04" db="EMBL/GenBank/DDBJ databases">
        <authorList>
            <person name="Qu J."/>
            <person name="Murali S.C."/>
            <person name="Bandaranaike D."/>
            <person name="Bellair M."/>
            <person name="Blankenburg K."/>
            <person name="Chao H."/>
            <person name="Dinh H."/>
            <person name="Doddapaneni H."/>
            <person name="Downs B."/>
            <person name="Dugan-Rocha S."/>
            <person name="Elkadiri S."/>
            <person name="Gnanaolivu R.D."/>
            <person name="Hernandez B."/>
            <person name="Javaid M."/>
            <person name="Jayaseelan J.C."/>
            <person name="Lee S."/>
            <person name="Li M."/>
            <person name="Ming W."/>
            <person name="Munidasa M."/>
            <person name="Muniz J."/>
            <person name="Nguyen L."/>
            <person name="Ongeri F."/>
            <person name="Osuji N."/>
            <person name="Pu L.-L."/>
            <person name="Puazo M."/>
            <person name="Qu C."/>
            <person name="Quiroz J."/>
            <person name="Raj R."/>
            <person name="Weissenberger G."/>
            <person name="Xin Y."/>
            <person name="Zou X."/>
            <person name="Han Y."/>
            <person name="Richards S."/>
            <person name="Worley K."/>
            <person name="Muzny D."/>
            <person name="Gibbs R."/>
        </authorList>
    </citation>
    <scope>NUCLEOTIDE SEQUENCE</scope>
    <source>
        <strain evidence="11">Sampled in the wild</strain>
    </source>
</reference>
<keyword evidence="3 8" id="KW-0863">Zinc-finger</keyword>
<comment type="subcellular location">
    <subcellularLocation>
        <location evidence="1">Nucleus</location>
    </subcellularLocation>
</comment>
<evidence type="ECO:0000256" key="4">
    <source>
        <dbReference type="ARBA" id="ARBA00022833"/>
    </source>
</evidence>
<evidence type="ECO:0000256" key="6">
    <source>
        <dbReference type="ARBA" id="ARBA00023163"/>
    </source>
</evidence>
<keyword evidence="7" id="KW-0539">Nucleus</keyword>